<evidence type="ECO:0000313" key="1">
    <source>
        <dbReference type="EMBL" id="CAJ1971762.1"/>
    </source>
</evidence>
<dbReference type="EMBL" id="OY731405">
    <property type="protein sequence ID" value="CAJ1971762.1"/>
    <property type="molecule type" value="Genomic_DNA"/>
</dbReference>
<name>A0AA86TL80_9FABA</name>
<organism evidence="1 2">
    <name type="scientific">Sphenostylis stenocarpa</name>
    <dbReference type="NCBI Taxonomy" id="92480"/>
    <lineage>
        <taxon>Eukaryota</taxon>
        <taxon>Viridiplantae</taxon>
        <taxon>Streptophyta</taxon>
        <taxon>Embryophyta</taxon>
        <taxon>Tracheophyta</taxon>
        <taxon>Spermatophyta</taxon>
        <taxon>Magnoliopsida</taxon>
        <taxon>eudicotyledons</taxon>
        <taxon>Gunneridae</taxon>
        <taxon>Pentapetalae</taxon>
        <taxon>rosids</taxon>
        <taxon>fabids</taxon>
        <taxon>Fabales</taxon>
        <taxon>Fabaceae</taxon>
        <taxon>Papilionoideae</taxon>
        <taxon>50 kb inversion clade</taxon>
        <taxon>NPAAA clade</taxon>
        <taxon>indigoferoid/millettioid clade</taxon>
        <taxon>Phaseoleae</taxon>
        <taxon>Sphenostylis</taxon>
    </lineage>
</organism>
<keyword evidence="2" id="KW-1185">Reference proteome</keyword>
<protein>
    <submittedName>
        <fullName evidence="1">Uncharacterized protein</fullName>
    </submittedName>
</protein>
<sequence>MAPLITIRWLFSHEKKKLCDVYNKYEGVRAAVGSFGLQTWNEADEIFTQSASFFQNIQLDRGDRFRVVEFEGGKSFEETMGWSKNNTVQDAGF</sequence>
<evidence type="ECO:0000313" key="2">
    <source>
        <dbReference type="Proteomes" id="UP001189624"/>
    </source>
</evidence>
<dbReference type="AlphaFoldDB" id="A0AA86TL80"/>
<proteinExistence type="predicted"/>
<dbReference type="Gramene" id="rna-AYBTSS11_LOCUS23765">
    <property type="protein sequence ID" value="CAJ1971762.1"/>
    <property type="gene ID" value="gene-AYBTSS11_LOCUS23765"/>
</dbReference>
<reference evidence="1" key="1">
    <citation type="submission" date="2023-10" db="EMBL/GenBank/DDBJ databases">
        <authorList>
            <person name="Domelevo Entfellner J.-B."/>
        </authorList>
    </citation>
    <scope>NUCLEOTIDE SEQUENCE</scope>
</reference>
<gene>
    <name evidence="1" type="ORF">AYBTSS11_LOCUS23765</name>
</gene>
<dbReference type="Proteomes" id="UP001189624">
    <property type="component" value="Chromosome 8"/>
</dbReference>
<accession>A0AA86TL80</accession>